<dbReference type="EMBL" id="JACIBS010000005">
    <property type="protein sequence ID" value="MBB3665516.1"/>
    <property type="molecule type" value="Genomic_DNA"/>
</dbReference>
<dbReference type="InterPro" id="IPR036388">
    <property type="entry name" value="WH-like_DNA-bd_sf"/>
</dbReference>
<organism evidence="6 7">
    <name type="scientific">Prauserella sediminis</name>
    <dbReference type="NCBI Taxonomy" id="577680"/>
    <lineage>
        <taxon>Bacteria</taxon>
        <taxon>Bacillati</taxon>
        <taxon>Actinomycetota</taxon>
        <taxon>Actinomycetes</taxon>
        <taxon>Pseudonocardiales</taxon>
        <taxon>Pseudonocardiaceae</taxon>
        <taxon>Prauserella</taxon>
        <taxon>Prauserella salsuginis group</taxon>
    </lineage>
</organism>
<dbReference type="GO" id="GO:0045892">
    <property type="term" value="P:negative regulation of DNA-templated transcription"/>
    <property type="evidence" value="ECO:0007669"/>
    <property type="project" value="TreeGrafter"/>
</dbReference>
<dbReference type="GO" id="GO:0003677">
    <property type="term" value="F:DNA binding"/>
    <property type="evidence" value="ECO:0007669"/>
    <property type="project" value="UniProtKB-KW"/>
</dbReference>
<dbReference type="PANTHER" id="PTHR30136">
    <property type="entry name" value="HELIX-TURN-HELIX TRANSCRIPTIONAL REGULATOR, ICLR FAMILY"/>
    <property type="match status" value="1"/>
</dbReference>
<evidence type="ECO:0000256" key="2">
    <source>
        <dbReference type="ARBA" id="ARBA00023125"/>
    </source>
</evidence>
<dbReference type="InterPro" id="IPR005471">
    <property type="entry name" value="Tscrpt_reg_IclR_N"/>
</dbReference>
<dbReference type="InterPro" id="IPR014757">
    <property type="entry name" value="Tscrpt_reg_IclR_C"/>
</dbReference>
<dbReference type="Pfam" id="PF01614">
    <property type="entry name" value="IclR_C"/>
    <property type="match status" value="1"/>
</dbReference>
<name>A0A839XZQ4_9PSEU</name>
<dbReference type="PROSITE" id="PS51078">
    <property type="entry name" value="ICLR_ED"/>
    <property type="match status" value="1"/>
</dbReference>
<feature type="domain" description="HTH iclR-type" evidence="4">
    <location>
        <begin position="6"/>
        <end position="71"/>
    </location>
</feature>
<keyword evidence="1" id="KW-0805">Transcription regulation</keyword>
<dbReference type="SUPFAM" id="SSF46785">
    <property type="entry name" value="Winged helix' DNA-binding domain"/>
    <property type="match status" value="1"/>
</dbReference>
<dbReference type="InterPro" id="IPR011991">
    <property type="entry name" value="ArsR-like_HTH"/>
</dbReference>
<accession>A0A839XZQ4</accession>
<dbReference type="InterPro" id="IPR050707">
    <property type="entry name" value="HTH_MetabolicPath_Reg"/>
</dbReference>
<gene>
    <name evidence="6" type="ORF">FB384_004474</name>
</gene>
<dbReference type="CDD" id="cd00090">
    <property type="entry name" value="HTH_ARSR"/>
    <property type="match status" value="1"/>
</dbReference>
<dbReference type="GO" id="GO:0003700">
    <property type="term" value="F:DNA-binding transcription factor activity"/>
    <property type="evidence" value="ECO:0007669"/>
    <property type="project" value="TreeGrafter"/>
</dbReference>
<dbReference type="InterPro" id="IPR036390">
    <property type="entry name" value="WH_DNA-bd_sf"/>
</dbReference>
<keyword evidence="2 6" id="KW-0238">DNA-binding</keyword>
<dbReference type="Proteomes" id="UP000564573">
    <property type="component" value="Unassembled WGS sequence"/>
</dbReference>
<evidence type="ECO:0000256" key="1">
    <source>
        <dbReference type="ARBA" id="ARBA00023015"/>
    </source>
</evidence>
<keyword evidence="7" id="KW-1185">Reference proteome</keyword>
<feature type="domain" description="IclR-ED" evidence="5">
    <location>
        <begin position="72"/>
        <end position="257"/>
    </location>
</feature>
<dbReference type="InterPro" id="IPR029016">
    <property type="entry name" value="GAF-like_dom_sf"/>
</dbReference>
<dbReference type="Gene3D" id="3.30.450.40">
    <property type="match status" value="1"/>
</dbReference>
<evidence type="ECO:0000313" key="7">
    <source>
        <dbReference type="Proteomes" id="UP000564573"/>
    </source>
</evidence>
<dbReference type="Gene3D" id="1.10.10.10">
    <property type="entry name" value="Winged helix-like DNA-binding domain superfamily/Winged helix DNA-binding domain"/>
    <property type="match status" value="1"/>
</dbReference>
<dbReference type="RefSeq" id="WP_183786732.1">
    <property type="nucleotide sequence ID" value="NZ_JACIBS010000005.1"/>
</dbReference>
<comment type="caution">
    <text evidence="6">The sequence shown here is derived from an EMBL/GenBank/DDBJ whole genome shotgun (WGS) entry which is preliminary data.</text>
</comment>
<evidence type="ECO:0000259" key="5">
    <source>
        <dbReference type="PROSITE" id="PS51078"/>
    </source>
</evidence>
<dbReference type="AlphaFoldDB" id="A0A839XZQ4"/>
<keyword evidence="3" id="KW-0804">Transcription</keyword>
<dbReference type="Pfam" id="PF09339">
    <property type="entry name" value="HTH_IclR"/>
    <property type="match status" value="1"/>
</dbReference>
<reference evidence="6 7" key="1">
    <citation type="submission" date="2020-08" db="EMBL/GenBank/DDBJ databases">
        <title>Sequencing the genomes of 1000 actinobacteria strains.</title>
        <authorList>
            <person name="Klenk H.-P."/>
        </authorList>
    </citation>
    <scope>NUCLEOTIDE SEQUENCE [LARGE SCALE GENOMIC DNA]</scope>
    <source>
        <strain evidence="6 7">DSM 45267</strain>
    </source>
</reference>
<protein>
    <submittedName>
        <fullName evidence="6">DNA-binding IclR family transcriptional regulator</fullName>
    </submittedName>
</protein>
<proteinExistence type="predicted"/>
<evidence type="ECO:0000259" key="4">
    <source>
        <dbReference type="PROSITE" id="PS51077"/>
    </source>
</evidence>
<evidence type="ECO:0000256" key="3">
    <source>
        <dbReference type="ARBA" id="ARBA00023163"/>
    </source>
</evidence>
<dbReference type="SUPFAM" id="SSF55781">
    <property type="entry name" value="GAF domain-like"/>
    <property type="match status" value="1"/>
</dbReference>
<sequence>MDGIGDTAAGRVLAVLEALAEANRTGRAGMTTSSLARVMDRDKSSVSRQLKPLVALGLVEKDPDGVHRLGWRLFAVAAQAGDQRLLLLAPPVMRQLSRTVGERTHLSIRRHDQVLTILTEGPQRAVEAVNWVGKTVPMTSTSTGRALMLDDSADEVRSVVALSSERSAEGESPVGDLSQVKGTLDSIQAGRSLGYVAVVDEFEEGLSAVAAPVRDVHGRIAAALNISVPSYRLGGGLPDLGRRIRHAADYVSTTLASPEAGPTYPPKDQ</sequence>
<dbReference type="PANTHER" id="PTHR30136:SF35">
    <property type="entry name" value="HTH-TYPE TRANSCRIPTIONAL REGULATOR RV1719"/>
    <property type="match status" value="1"/>
</dbReference>
<dbReference type="SMART" id="SM00346">
    <property type="entry name" value="HTH_ICLR"/>
    <property type="match status" value="1"/>
</dbReference>
<evidence type="ECO:0000313" key="6">
    <source>
        <dbReference type="EMBL" id="MBB3665516.1"/>
    </source>
</evidence>
<dbReference type="PROSITE" id="PS51077">
    <property type="entry name" value="HTH_ICLR"/>
    <property type="match status" value="1"/>
</dbReference>